<protein>
    <recommendedName>
        <fullName evidence="10 11">Dephospho-CoA kinase</fullName>
        <ecNumber evidence="10 11">2.7.1.24</ecNumber>
    </recommendedName>
    <alternativeName>
        <fullName evidence="10">Dephosphocoenzyme A kinase</fullName>
    </alternativeName>
</protein>
<dbReference type="AlphaFoldDB" id="A0A560WAT3"/>
<dbReference type="InterPro" id="IPR027417">
    <property type="entry name" value="P-loop_NTPase"/>
</dbReference>
<evidence type="ECO:0000313" key="12">
    <source>
        <dbReference type="EMBL" id="TWD14747.1"/>
    </source>
</evidence>
<dbReference type="SUPFAM" id="SSF52540">
    <property type="entry name" value="P-loop containing nucleoside triphosphate hydrolases"/>
    <property type="match status" value="1"/>
</dbReference>
<dbReference type="PANTHER" id="PTHR10695">
    <property type="entry name" value="DEPHOSPHO-COA KINASE-RELATED"/>
    <property type="match status" value="1"/>
</dbReference>
<dbReference type="GO" id="GO:0004140">
    <property type="term" value="F:dephospho-CoA kinase activity"/>
    <property type="evidence" value="ECO:0007669"/>
    <property type="project" value="UniProtKB-UniRule"/>
</dbReference>
<evidence type="ECO:0000256" key="6">
    <source>
        <dbReference type="ARBA" id="ARBA00022741"/>
    </source>
</evidence>
<keyword evidence="4 10" id="KW-0963">Cytoplasm</keyword>
<dbReference type="PROSITE" id="PS51219">
    <property type="entry name" value="DPCK"/>
    <property type="match status" value="1"/>
</dbReference>
<evidence type="ECO:0000256" key="8">
    <source>
        <dbReference type="ARBA" id="ARBA00022840"/>
    </source>
</evidence>
<name>A0A560WAT3_9MICO</name>
<dbReference type="UniPathway" id="UPA00241">
    <property type="reaction ID" value="UER00356"/>
</dbReference>
<dbReference type="Gene3D" id="3.40.50.300">
    <property type="entry name" value="P-loop containing nucleotide triphosphate hydrolases"/>
    <property type="match status" value="1"/>
</dbReference>
<keyword evidence="8 10" id="KW-0067">ATP-binding</keyword>
<evidence type="ECO:0000256" key="1">
    <source>
        <dbReference type="ARBA" id="ARBA00008826"/>
    </source>
</evidence>
<sequence length="418" mass="46082">MAPFGVGGRTVSVRLHRVAGMLHLGLTGGIGSGKSTVARRLAELGAVVVDADQVAREVVAKGEPALAQIAERFGDHLLTEEGELDRPALGRVVFGDPAALRDLEAITHPAIWERTARLREQARAEGARVLVHDMPLLLEKDMGAQYHLVLVVDTSEETRVRRLVEHRGIPEEDARARMRSQVSDAQRRAAADVLLGNEGTPEDLAAQVDRLWAERLTPFADNLVAGRAADRPSVVQLADPDPIWPGQADRLIARIRHALGDRLVSAHHVGSTAVPGLVAKDVIDIQLGVAHLEDADDPAFVEALTAAGYPRRLEIDHDVSKDDTPWPKRYHLTSDPGRMTHVHVREVGSPGWQWTLLVRDWLRADPEARADYAAMKREIVAADGVWARYPEAKEPWFAVADSRAQEWARRTRWQPGED</sequence>
<dbReference type="InterPro" id="IPR007344">
    <property type="entry name" value="GrpB/CoaE"/>
</dbReference>
<proteinExistence type="inferred from homology"/>
<keyword evidence="9 10" id="KW-0173">Coenzyme A biosynthesis</keyword>
<evidence type="ECO:0000256" key="9">
    <source>
        <dbReference type="ARBA" id="ARBA00022993"/>
    </source>
</evidence>
<dbReference type="GO" id="GO:0005737">
    <property type="term" value="C:cytoplasm"/>
    <property type="evidence" value="ECO:0007669"/>
    <property type="project" value="UniProtKB-SubCell"/>
</dbReference>
<dbReference type="NCBIfam" id="TIGR00152">
    <property type="entry name" value="dephospho-CoA kinase"/>
    <property type="match status" value="1"/>
</dbReference>
<dbReference type="Pfam" id="PF01121">
    <property type="entry name" value="CoaE"/>
    <property type="match status" value="1"/>
</dbReference>
<dbReference type="PANTHER" id="PTHR10695:SF46">
    <property type="entry name" value="BIFUNCTIONAL COENZYME A SYNTHASE-RELATED"/>
    <property type="match status" value="1"/>
</dbReference>
<comment type="subcellular location">
    <subcellularLocation>
        <location evidence="10">Cytoplasm</location>
    </subcellularLocation>
</comment>
<dbReference type="GO" id="GO:0005524">
    <property type="term" value="F:ATP binding"/>
    <property type="evidence" value="ECO:0007669"/>
    <property type="project" value="UniProtKB-UniRule"/>
</dbReference>
<dbReference type="FunFam" id="3.40.50.300:FF:000991">
    <property type="entry name" value="Dephospho-CoA kinase"/>
    <property type="match status" value="1"/>
</dbReference>
<comment type="pathway">
    <text evidence="10">Cofactor biosynthesis; coenzyme A biosynthesis; CoA from (R)-pantothenate: step 5/5.</text>
</comment>
<organism evidence="12 13">
    <name type="scientific">Marihabitans asiaticum</name>
    <dbReference type="NCBI Taxonomy" id="415218"/>
    <lineage>
        <taxon>Bacteria</taxon>
        <taxon>Bacillati</taxon>
        <taxon>Actinomycetota</taxon>
        <taxon>Actinomycetes</taxon>
        <taxon>Micrococcales</taxon>
        <taxon>Intrasporangiaceae</taxon>
        <taxon>Marihabitans</taxon>
    </lineage>
</organism>
<dbReference type="EC" id="2.7.1.24" evidence="10 11"/>
<evidence type="ECO:0000256" key="3">
    <source>
        <dbReference type="ARBA" id="ARBA00011058"/>
    </source>
</evidence>
<keyword evidence="13" id="KW-1185">Reference proteome</keyword>
<evidence type="ECO:0000256" key="7">
    <source>
        <dbReference type="ARBA" id="ARBA00022777"/>
    </source>
</evidence>
<dbReference type="SUPFAM" id="SSF81301">
    <property type="entry name" value="Nucleotidyltransferase"/>
    <property type="match status" value="1"/>
</dbReference>
<comment type="function">
    <text evidence="10">Catalyzes the phosphorylation of the 3'-hydroxyl group of dephosphocoenzyme A to form coenzyme A.</text>
</comment>
<keyword evidence="7 10" id="KW-0418">Kinase</keyword>
<dbReference type="NCBIfam" id="NF002879">
    <property type="entry name" value="PRK03333.1"/>
    <property type="match status" value="1"/>
</dbReference>
<evidence type="ECO:0000256" key="10">
    <source>
        <dbReference type="HAMAP-Rule" id="MF_00376"/>
    </source>
</evidence>
<dbReference type="HAMAP" id="MF_00376">
    <property type="entry name" value="Dephospho_CoA_kinase"/>
    <property type="match status" value="1"/>
</dbReference>
<evidence type="ECO:0000313" key="13">
    <source>
        <dbReference type="Proteomes" id="UP000315628"/>
    </source>
</evidence>
<evidence type="ECO:0000256" key="2">
    <source>
        <dbReference type="ARBA" id="ARBA00009018"/>
    </source>
</evidence>
<feature type="binding site" evidence="10">
    <location>
        <begin position="31"/>
        <end position="36"/>
    </location>
    <ligand>
        <name>ATP</name>
        <dbReference type="ChEBI" id="CHEBI:30616"/>
    </ligand>
</feature>
<evidence type="ECO:0000256" key="11">
    <source>
        <dbReference type="NCBIfam" id="TIGR00152"/>
    </source>
</evidence>
<dbReference type="InterPro" id="IPR043519">
    <property type="entry name" value="NT_sf"/>
</dbReference>
<gene>
    <name evidence="10" type="primary">coaE</name>
    <name evidence="12" type="ORF">FB557_2172</name>
</gene>
<keyword evidence="6 10" id="KW-0547">Nucleotide-binding</keyword>
<keyword evidence="5 10" id="KW-0808">Transferase</keyword>
<dbReference type="CDD" id="cd02022">
    <property type="entry name" value="DPCK"/>
    <property type="match status" value="1"/>
</dbReference>
<accession>A0A560WAT3</accession>
<dbReference type="Proteomes" id="UP000315628">
    <property type="component" value="Unassembled WGS sequence"/>
</dbReference>
<evidence type="ECO:0000256" key="4">
    <source>
        <dbReference type="ARBA" id="ARBA00022490"/>
    </source>
</evidence>
<reference evidence="12 13" key="1">
    <citation type="submission" date="2019-06" db="EMBL/GenBank/DDBJ databases">
        <title>Sequencing the genomes of 1000 actinobacteria strains.</title>
        <authorList>
            <person name="Klenk H.-P."/>
        </authorList>
    </citation>
    <scope>NUCLEOTIDE SEQUENCE [LARGE SCALE GENOMIC DNA]</scope>
    <source>
        <strain evidence="12 13">DSM 18935</strain>
    </source>
</reference>
<dbReference type="InterPro" id="IPR001977">
    <property type="entry name" value="Depp_CoAkinase"/>
</dbReference>
<comment type="catalytic activity">
    <reaction evidence="10">
        <text>3'-dephospho-CoA + ATP = ADP + CoA + H(+)</text>
        <dbReference type="Rhea" id="RHEA:18245"/>
        <dbReference type="ChEBI" id="CHEBI:15378"/>
        <dbReference type="ChEBI" id="CHEBI:30616"/>
        <dbReference type="ChEBI" id="CHEBI:57287"/>
        <dbReference type="ChEBI" id="CHEBI:57328"/>
        <dbReference type="ChEBI" id="CHEBI:456216"/>
        <dbReference type="EC" id="2.7.1.24"/>
    </reaction>
</comment>
<dbReference type="Pfam" id="PF04229">
    <property type="entry name" value="GrpB"/>
    <property type="match status" value="1"/>
</dbReference>
<comment type="similarity">
    <text evidence="2 10">Belongs to the CoaE family.</text>
</comment>
<dbReference type="GO" id="GO:0015937">
    <property type="term" value="P:coenzyme A biosynthetic process"/>
    <property type="evidence" value="ECO:0007669"/>
    <property type="project" value="UniProtKB-UniRule"/>
</dbReference>
<comment type="similarity">
    <text evidence="1">In the N-terminal section; belongs to the CoaE family.</text>
</comment>
<comment type="similarity">
    <text evidence="3">In the C-terminal section; belongs to the UPF0157 (GrpB) family.</text>
</comment>
<dbReference type="EMBL" id="VIUW01000003">
    <property type="protein sequence ID" value="TWD14747.1"/>
    <property type="molecule type" value="Genomic_DNA"/>
</dbReference>
<evidence type="ECO:0000256" key="5">
    <source>
        <dbReference type="ARBA" id="ARBA00022679"/>
    </source>
</evidence>
<comment type="caution">
    <text evidence="12">The sequence shown here is derived from an EMBL/GenBank/DDBJ whole genome shotgun (WGS) entry which is preliminary data.</text>
</comment>
<dbReference type="Gene3D" id="3.30.460.10">
    <property type="entry name" value="Beta Polymerase, domain 2"/>
    <property type="match status" value="1"/>
</dbReference>